<dbReference type="Proteomes" id="UP000011625">
    <property type="component" value="Unassembled WGS sequence"/>
</dbReference>
<sequence length="81" mass="9172">VWKQADDGGEPADFYWKSALCAAGKHDLARYLQKRYVDQGKGIPFSEVIPGGLYGIDIKQQDSERYHVHLHALCELPFVPQ</sequence>
<organism evidence="1 2">
    <name type="scientific">Halococcus salifodinae DSM 8989</name>
    <dbReference type="NCBI Taxonomy" id="1227456"/>
    <lineage>
        <taxon>Archaea</taxon>
        <taxon>Methanobacteriati</taxon>
        <taxon>Methanobacteriota</taxon>
        <taxon>Stenosarchaea group</taxon>
        <taxon>Halobacteria</taxon>
        <taxon>Halobacteriales</taxon>
        <taxon>Halococcaceae</taxon>
        <taxon>Halococcus</taxon>
    </lineage>
</organism>
<dbReference type="EMBL" id="AOME01000042">
    <property type="protein sequence ID" value="EMA53898.1"/>
    <property type="molecule type" value="Genomic_DNA"/>
</dbReference>
<name>M0N8J7_9EURY</name>
<comment type="caution">
    <text evidence="1">The sequence shown here is derived from an EMBL/GenBank/DDBJ whole genome shotgun (WGS) entry which is preliminary data.</text>
</comment>
<proteinExistence type="predicted"/>
<evidence type="ECO:0000313" key="2">
    <source>
        <dbReference type="Proteomes" id="UP000011625"/>
    </source>
</evidence>
<feature type="non-terminal residue" evidence="1">
    <location>
        <position position="81"/>
    </location>
</feature>
<dbReference type="OrthoDB" id="279633at2157"/>
<dbReference type="RefSeq" id="WP_005041739.1">
    <property type="nucleotide sequence ID" value="NZ_AOME01000042.1"/>
</dbReference>
<dbReference type="AlphaFoldDB" id="M0N8J7"/>
<gene>
    <name evidence="1" type="ORF">C450_06822</name>
</gene>
<protein>
    <submittedName>
        <fullName evidence="1">Uncharacterized protein</fullName>
    </submittedName>
</protein>
<keyword evidence="2" id="KW-1185">Reference proteome</keyword>
<reference evidence="1 2" key="1">
    <citation type="journal article" date="2014" name="PLoS Genet.">
        <title>Phylogenetically driven sequencing of extremely halophilic archaea reveals strategies for static and dynamic osmo-response.</title>
        <authorList>
            <person name="Becker E.A."/>
            <person name="Seitzer P.M."/>
            <person name="Tritt A."/>
            <person name="Larsen D."/>
            <person name="Krusor M."/>
            <person name="Yao A.I."/>
            <person name="Wu D."/>
            <person name="Madern D."/>
            <person name="Eisen J.A."/>
            <person name="Darling A.E."/>
            <person name="Facciotti M.T."/>
        </authorList>
    </citation>
    <scope>NUCLEOTIDE SEQUENCE [LARGE SCALE GENOMIC DNA]</scope>
    <source>
        <strain evidence="1 2">DSM 8989</strain>
    </source>
</reference>
<feature type="non-terminal residue" evidence="1">
    <location>
        <position position="1"/>
    </location>
</feature>
<evidence type="ECO:0000313" key="1">
    <source>
        <dbReference type="EMBL" id="EMA53898.1"/>
    </source>
</evidence>
<accession>M0N8J7</accession>